<dbReference type="EMBL" id="CM023476">
    <property type="protein sequence ID" value="KAH7941961.1"/>
    <property type="molecule type" value="Genomic_DNA"/>
</dbReference>
<comment type="caution">
    <text evidence="1">The sequence shown here is derived from an EMBL/GenBank/DDBJ whole genome shotgun (WGS) entry which is preliminary data.</text>
</comment>
<proteinExistence type="predicted"/>
<dbReference type="Proteomes" id="UP000821865">
    <property type="component" value="Chromosome 7"/>
</dbReference>
<reference evidence="1" key="1">
    <citation type="submission" date="2020-05" db="EMBL/GenBank/DDBJ databases">
        <title>Large-scale comparative analyses of tick genomes elucidate their genetic diversity and vector capacities.</title>
        <authorList>
            <person name="Jia N."/>
            <person name="Wang J."/>
            <person name="Shi W."/>
            <person name="Du L."/>
            <person name="Sun Y."/>
            <person name="Zhan W."/>
            <person name="Jiang J."/>
            <person name="Wang Q."/>
            <person name="Zhang B."/>
            <person name="Ji P."/>
            <person name="Sakyi L.B."/>
            <person name="Cui X."/>
            <person name="Yuan T."/>
            <person name="Jiang B."/>
            <person name="Yang W."/>
            <person name="Lam T.T.-Y."/>
            <person name="Chang Q."/>
            <person name="Ding S."/>
            <person name="Wang X."/>
            <person name="Zhu J."/>
            <person name="Ruan X."/>
            <person name="Zhao L."/>
            <person name="Wei J."/>
            <person name="Que T."/>
            <person name="Du C."/>
            <person name="Cheng J."/>
            <person name="Dai P."/>
            <person name="Han X."/>
            <person name="Huang E."/>
            <person name="Gao Y."/>
            <person name="Liu J."/>
            <person name="Shao H."/>
            <person name="Ye R."/>
            <person name="Li L."/>
            <person name="Wei W."/>
            <person name="Wang X."/>
            <person name="Wang C."/>
            <person name="Yang T."/>
            <person name="Huo Q."/>
            <person name="Li W."/>
            <person name="Guo W."/>
            <person name="Chen H."/>
            <person name="Zhou L."/>
            <person name="Ni X."/>
            <person name="Tian J."/>
            <person name="Zhou Y."/>
            <person name="Sheng Y."/>
            <person name="Liu T."/>
            <person name="Pan Y."/>
            <person name="Xia L."/>
            <person name="Li J."/>
            <person name="Zhao F."/>
            <person name="Cao W."/>
        </authorList>
    </citation>
    <scope>NUCLEOTIDE SEQUENCE</scope>
    <source>
        <strain evidence="1">Dsil-2018</strain>
    </source>
</reference>
<sequence>MTTTSDNESQRSPKRSSQPGGRRVSFAEATVATSTDETTRSTSQPFPFHHGGGLRSSSSTARRTSATGGFWSNQRPRCYGHDFASLDSSMTALLGGQPTAGLHASEPAMPPSPYSLRRSSYWVRPPFGCSWLDAFEQPCSETTLFQAAPPAADRGTSAFSWLRNIGVGVMVAAMLTVALTLALTIDTQNYDVTPWPTSPVPSGMEMIGSSRVASPLEPMIVLPEQKPAATVRPMSEARKVTRHHRRSAKVERRDRALGVQQPRLPQPDANNLTLMPHRCRSHFYTYCHRGRNEVYYSATLRACTSTEADSVHVCNHGANRFTSLDSCLVSCVHVGYGRPQRRCYEGALFATCSWQDAAETWWHFDGSVCAPWNFPLECPLQDGRVFRSRRECDAACVHRERDDSDEQRRCDAPDAGTCAPRQIRHPYFADMRADGPARCVVASSGDAATLSRWTNAPLSRWTKPIRLDGELQTRLRGAMTDYNELA</sequence>
<accession>A0ACB8CGY5</accession>
<evidence type="ECO:0000313" key="2">
    <source>
        <dbReference type="Proteomes" id="UP000821865"/>
    </source>
</evidence>
<organism evidence="1 2">
    <name type="scientific">Dermacentor silvarum</name>
    <name type="common">Tick</name>
    <dbReference type="NCBI Taxonomy" id="543639"/>
    <lineage>
        <taxon>Eukaryota</taxon>
        <taxon>Metazoa</taxon>
        <taxon>Ecdysozoa</taxon>
        <taxon>Arthropoda</taxon>
        <taxon>Chelicerata</taxon>
        <taxon>Arachnida</taxon>
        <taxon>Acari</taxon>
        <taxon>Parasitiformes</taxon>
        <taxon>Ixodida</taxon>
        <taxon>Ixodoidea</taxon>
        <taxon>Ixodidae</taxon>
        <taxon>Rhipicephalinae</taxon>
        <taxon>Dermacentor</taxon>
    </lineage>
</organism>
<evidence type="ECO:0000313" key="1">
    <source>
        <dbReference type="EMBL" id="KAH7941961.1"/>
    </source>
</evidence>
<gene>
    <name evidence="1" type="ORF">HPB49_018980</name>
</gene>
<keyword evidence="2" id="KW-1185">Reference proteome</keyword>
<name>A0ACB8CGY5_DERSI</name>
<protein>
    <submittedName>
        <fullName evidence="1">Uncharacterized protein</fullName>
    </submittedName>
</protein>